<evidence type="ECO:0000256" key="1">
    <source>
        <dbReference type="SAM" id="MobiDB-lite"/>
    </source>
</evidence>
<feature type="compositionally biased region" description="Pro residues" evidence="1">
    <location>
        <begin position="24"/>
        <end position="39"/>
    </location>
</feature>
<gene>
    <name evidence="2" type="ORF">SSOG_02389</name>
</gene>
<reference evidence="2 3" key="1">
    <citation type="submission" date="2009-02" db="EMBL/GenBank/DDBJ databases">
        <title>Annotation of Streptomyces hygroscopicus strain ATCC 53653.</title>
        <authorList>
            <consortium name="The Broad Institute Genome Sequencing Platform"/>
            <consortium name="Broad Institute Microbial Sequencing Center"/>
            <person name="Fischbach M."/>
            <person name="Godfrey P."/>
            <person name="Ward D."/>
            <person name="Young S."/>
            <person name="Zeng Q."/>
            <person name="Koehrsen M."/>
            <person name="Alvarado L."/>
            <person name="Berlin A.M."/>
            <person name="Bochicchio J."/>
            <person name="Borenstein D."/>
            <person name="Chapman S.B."/>
            <person name="Chen Z."/>
            <person name="Engels R."/>
            <person name="Freedman E."/>
            <person name="Gellesch M."/>
            <person name="Goldberg J."/>
            <person name="Griggs A."/>
            <person name="Gujja S."/>
            <person name="Heilman E.R."/>
            <person name="Heiman D.I."/>
            <person name="Hepburn T.A."/>
            <person name="Howarth C."/>
            <person name="Jen D."/>
            <person name="Larson L."/>
            <person name="Lewis B."/>
            <person name="Mehta T."/>
            <person name="Park D."/>
            <person name="Pearson M."/>
            <person name="Richards J."/>
            <person name="Roberts A."/>
            <person name="Saif S."/>
            <person name="Shea T.D."/>
            <person name="Shenoy N."/>
            <person name="Sisk P."/>
            <person name="Stolte C."/>
            <person name="Sykes S.N."/>
            <person name="Thomson T."/>
            <person name="Walk T."/>
            <person name="White J."/>
            <person name="Yandava C."/>
            <person name="Straight P."/>
            <person name="Clardy J."/>
            <person name="Hung D."/>
            <person name="Kolter R."/>
            <person name="Mekalanos J."/>
            <person name="Walker S."/>
            <person name="Walsh C.T."/>
            <person name="Wieland-Brown L.C."/>
            <person name="Haas B."/>
            <person name="Nusbaum C."/>
            <person name="Birren B."/>
        </authorList>
    </citation>
    <scope>NUCLEOTIDE SEQUENCE [LARGE SCALE GENOMIC DNA]</scope>
    <source>
        <strain evidence="2 3">ATCC 53653</strain>
    </source>
</reference>
<dbReference type="STRING" id="457427.SSOG_02389"/>
<evidence type="ECO:0000313" key="2">
    <source>
        <dbReference type="EMBL" id="EFL22675.1"/>
    </source>
</evidence>
<protein>
    <submittedName>
        <fullName evidence="2">Basic proline-rich protein</fullName>
    </submittedName>
</protein>
<keyword evidence="3" id="KW-1185">Reference proteome</keyword>
<dbReference type="InterPro" id="IPR016024">
    <property type="entry name" value="ARM-type_fold"/>
</dbReference>
<dbReference type="AlphaFoldDB" id="D9W8G8"/>
<feature type="compositionally biased region" description="Basic residues" evidence="1">
    <location>
        <begin position="1"/>
        <end position="17"/>
    </location>
</feature>
<name>D9W8G8_9ACTN</name>
<dbReference type="SUPFAM" id="SSF48371">
    <property type="entry name" value="ARM repeat"/>
    <property type="match status" value="1"/>
</dbReference>
<dbReference type="Proteomes" id="UP000003963">
    <property type="component" value="Unassembled WGS sequence"/>
</dbReference>
<proteinExistence type="predicted"/>
<feature type="compositionally biased region" description="Basic and acidic residues" evidence="1">
    <location>
        <begin position="89"/>
        <end position="99"/>
    </location>
</feature>
<evidence type="ECO:0000313" key="3">
    <source>
        <dbReference type="Proteomes" id="UP000003963"/>
    </source>
</evidence>
<organism evidence="2 3">
    <name type="scientific">Streptomyces himastatinicus ATCC 53653</name>
    <dbReference type="NCBI Taxonomy" id="457427"/>
    <lineage>
        <taxon>Bacteria</taxon>
        <taxon>Bacillati</taxon>
        <taxon>Actinomycetota</taxon>
        <taxon>Actinomycetes</taxon>
        <taxon>Kitasatosporales</taxon>
        <taxon>Streptomycetaceae</taxon>
        <taxon>Streptomyces</taxon>
        <taxon>Streptomyces violaceusniger group</taxon>
    </lineage>
</organism>
<dbReference type="HOGENOM" id="CLU_017818_0_0_11"/>
<sequence>MRRGCTRPSAWHRRRAAGRIEGEVPPPASDLPPGMPPPRTYVRGPRHEGRRAMSGPDGIDTPADPGPRRLDIPRGGPLDGAGEAGGARTAREARAHLRLTDCPPRPPGAADEHRPLPEGPVAREELALIRRVHRPAPGHAAMRERLRHTHLLALCGEPGTGRACTGLALLAQLTDHGGPADLTERAGSAGAAECAEVADSAGTADSAEPAAPAGGLVIRLGPGDLPGLSAEDLPAGPQIERGHGYLLELPADETDPGPLLDRLRARFAERGAFGVVLVAGGPAADRLLSARRHAVPYEPPPAAEVLDHQLSDLLADKPAELLDLARATAVRPDVADALGLDEPRPGEAARFARHLAAHAEGRLSHEGLLERCRAFAPEQARAWFDGAGRPGTLPAALPALRTAALRIALAVFNGSAHSLTSEAAELLTWELAVTVDPQYAPGRTLFAVRPGAGLAAARAVCCDGVEDLGEASVPVRAVRFQGRRLASAVLYEAWDGHHNVRGPMARWLRALCDDPRPQVWVRAAVAAGVLCARDYLYGFVELLLPLARADSPVQRMAAATALAEAARDEGVRPAVDGLLRGWALGDDARERETAVLAHGYGLAAGSVRASLEELARLAYADDGRTTSYSVLRLLAGTDPEAVLAALAAWLHDTRRPRRDLALLTVLRAVTTRTSHLWGLGEVPELEPYAAWPLATALLAARPGSAPRFAELLRAALTWARSAAAAEDALVGWIRRAARDDRQLAVLYGFLPRLAHDGDEPLDVRAATRIREVLEAL</sequence>
<dbReference type="EMBL" id="GG657754">
    <property type="protein sequence ID" value="EFL22675.1"/>
    <property type="molecule type" value="Genomic_DNA"/>
</dbReference>
<accession>D9W8G8</accession>
<feature type="region of interest" description="Disordered" evidence="1">
    <location>
        <begin position="1"/>
        <end position="118"/>
    </location>
</feature>